<dbReference type="EMBL" id="OPYN01000123">
    <property type="protein sequence ID" value="SPO61145.1"/>
    <property type="molecule type" value="Genomic_DNA"/>
</dbReference>
<accession>A0AAQ1PB87</accession>
<name>A0AAQ1PB87_9PSED</name>
<comment type="caution">
    <text evidence="1">The sequence shown here is derived from an EMBL/GenBank/DDBJ whole genome shotgun (WGS) entry which is preliminary data.</text>
</comment>
<evidence type="ECO:0000313" key="2">
    <source>
        <dbReference type="Proteomes" id="UP000294335"/>
    </source>
</evidence>
<keyword evidence="2" id="KW-1185">Reference proteome</keyword>
<gene>
    <name evidence="1" type="ORF">JV551A3_V1_1230041</name>
</gene>
<dbReference type="Proteomes" id="UP000294335">
    <property type="component" value="Unassembled WGS sequence"/>
</dbReference>
<dbReference type="AlphaFoldDB" id="A0AAQ1PB87"/>
<organism evidence="1 2">
    <name type="scientific">Pseudomonas inefficax</name>
    <dbReference type="NCBI Taxonomy" id="2078786"/>
    <lineage>
        <taxon>Bacteria</taxon>
        <taxon>Pseudomonadati</taxon>
        <taxon>Pseudomonadota</taxon>
        <taxon>Gammaproteobacteria</taxon>
        <taxon>Pseudomonadales</taxon>
        <taxon>Pseudomonadaceae</taxon>
        <taxon>Pseudomonas</taxon>
    </lineage>
</organism>
<proteinExistence type="predicted"/>
<evidence type="ECO:0000313" key="1">
    <source>
        <dbReference type="EMBL" id="SPO61145.1"/>
    </source>
</evidence>
<protein>
    <submittedName>
        <fullName evidence="1">Uncharacterized protein</fullName>
    </submittedName>
</protein>
<sequence>MWVQGFIYLFGTLCQRGLNDLKNVVSCIVLFAGLHDLNSARVVCFAGAPGPTGTARASS</sequence>
<reference evidence="1 2" key="1">
    <citation type="submission" date="2018-02" db="EMBL/GenBank/DDBJ databases">
        <authorList>
            <person name="Dubost A."/>
        </authorList>
    </citation>
    <scope>NUCLEOTIDE SEQUENCE [LARGE SCALE GENOMIC DNA]</scope>
    <source>
        <strain evidence="2">JV551A3</strain>
    </source>
</reference>